<dbReference type="GO" id="GO:0016987">
    <property type="term" value="F:sigma factor activity"/>
    <property type="evidence" value="ECO:0007669"/>
    <property type="project" value="InterPro"/>
</dbReference>
<dbReference type="GO" id="GO:0003677">
    <property type="term" value="F:DNA binding"/>
    <property type="evidence" value="ECO:0007669"/>
    <property type="project" value="InterPro"/>
</dbReference>
<dbReference type="InterPro" id="IPR013249">
    <property type="entry name" value="RNA_pol_sigma70_r4_t2"/>
</dbReference>
<sequence>MLDWENREVLIREYKGDLKEASREHRKIAKKEKLEKTADDIRVQAIYAEIISSTKYALYWLEHGIERPLDEEAAKKIPRHRRAKHITNMDKVSYDVYLNQYEAPVENVFNEAKEEQLDQLREIISMFSNRESDLFYYIHTVGMTYGEAAEEMGIEVGTVKSMSQRIKNKIEAYFKYGHQISLF</sequence>
<gene>
    <name evidence="2" type="ORF">CI088_00200</name>
</gene>
<dbReference type="InterPro" id="IPR013324">
    <property type="entry name" value="RNA_pol_sigma_r3/r4-like"/>
</dbReference>
<feature type="domain" description="RNA polymerase sigma factor 70 region 4 type 2" evidence="1">
    <location>
        <begin position="118"/>
        <end position="169"/>
    </location>
</feature>
<evidence type="ECO:0000259" key="1">
    <source>
        <dbReference type="Pfam" id="PF08281"/>
    </source>
</evidence>
<organism evidence="2 3">
    <name type="scientific">Enterococcus plantarum</name>
    <dbReference type="NCBI Taxonomy" id="1077675"/>
    <lineage>
        <taxon>Bacteria</taxon>
        <taxon>Bacillati</taxon>
        <taxon>Bacillota</taxon>
        <taxon>Bacilli</taxon>
        <taxon>Lactobacillales</taxon>
        <taxon>Enterococcaceae</taxon>
        <taxon>Enterococcus</taxon>
    </lineage>
</organism>
<dbReference type="SUPFAM" id="SSF88659">
    <property type="entry name" value="Sigma3 and sigma4 domains of RNA polymerase sigma factors"/>
    <property type="match status" value="1"/>
</dbReference>
<keyword evidence="3" id="KW-1185">Reference proteome</keyword>
<dbReference type="InterPro" id="IPR036388">
    <property type="entry name" value="WH-like_DNA-bd_sf"/>
</dbReference>
<dbReference type="AlphaFoldDB" id="A0A2W3ZNN6"/>
<accession>A0A2W3ZNN6</accession>
<protein>
    <submittedName>
        <fullName evidence="2">Positive control factor</fullName>
    </submittedName>
</protein>
<name>A0A2W3ZNN6_9ENTE</name>
<dbReference type="Gene3D" id="1.10.10.10">
    <property type="entry name" value="Winged helix-like DNA-binding domain superfamily/Winged helix DNA-binding domain"/>
    <property type="match status" value="1"/>
</dbReference>
<evidence type="ECO:0000313" key="3">
    <source>
        <dbReference type="Proteomes" id="UP000249828"/>
    </source>
</evidence>
<reference evidence="2 3" key="1">
    <citation type="submission" date="2017-11" db="EMBL/GenBank/DDBJ databases">
        <title>Draft genome sequence of Enterococcus plantarum TRW2 strain isolated from lettuce.</title>
        <authorList>
            <person name="Kim E.B."/>
            <person name="Marco M.L."/>
            <person name="Williams T.R."/>
            <person name="You I.H."/>
        </authorList>
    </citation>
    <scope>NUCLEOTIDE SEQUENCE [LARGE SCALE GENOMIC DNA]</scope>
    <source>
        <strain evidence="2 3">TRW2</strain>
    </source>
</reference>
<dbReference type="RefSeq" id="WP_111246768.1">
    <property type="nucleotide sequence ID" value="NZ_PIEU01000001.1"/>
</dbReference>
<dbReference type="EMBL" id="PIEU01000001">
    <property type="protein sequence ID" value="PZL78227.1"/>
    <property type="molecule type" value="Genomic_DNA"/>
</dbReference>
<dbReference type="GO" id="GO:0006352">
    <property type="term" value="P:DNA-templated transcription initiation"/>
    <property type="evidence" value="ECO:0007669"/>
    <property type="project" value="InterPro"/>
</dbReference>
<proteinExistence type="predicted"/>
<dbReference type="Pfam" id="PF08281">
    <property type="entry name" value="Sigma70_r4_2"/>
    <property type="match status" value="1"/>
</dbReference>
<comment type="caution">
    <text evidence="2">The sequence shown here is derived from an EMBL/GenBank/DDBJ whole genome shotgun (WGS) entry which is preliminary data.</text>
</comment>
<evidence type="ECO:0000313" key="2">
    <source>
        <dbReference type="EMBL" id="PZL78227.1"/>
    </source>
</evidence>
<dbReference type="Proteomes" id="UP000249828">
    <property type="component" value="Unassembled WGS sequence"/>
</dbReference>